<comment type="similarity">
    <text evidence="1">Belongs to the nematode transthyretin-like family.</text>
</comment>
<dbReference type="GO" id="GO:0009986">
    <property type="term" value="C:cell surface"/>
    <property type="evidence" value="ECO:0007669"/>
    <property type="project" value="InterPro"/>
</dbReference>
<keyword evidence="2" id="KW-0732">Signal</keyword>
<reference evidence="4 5" key="1">
    <citation type="submission" date="2022-11" db="UniProtKB">
        <authorList>
            <consortium name="WormBaseParasite"/>
        </authorList>
    </citation>
    <scope>IDENTIFICATION</scope>
</reference>
<dbReference type="WBParaSite" id="PSAMB.scaffold3303size18846.g20983.t1">
    <property type="protein sequence ID" value="PSAMB.scaffold3303size18846.g20983.t1"/>
    <property type="gene ID" value="PSAMB.scaffold3303size18846.g20983"/>
</dbReference>
<evidence type="ECO:0000313" key="3">
    <source>
        <dbReference type="Proteomes" id="UP000887566"/>
    </source>
</evidence>
<dbReference type="Proteomes" id="UP000887566">
    <property type="component" value="Unplaced"/>
</dbReference>
<feature type="chain" id="PRO_5038275951" evidence="2">
    <location>
        <begin position="19"/>
        <end position="139"/>
    </location>
</feature>
<evidence type="ECO:0000313" key="5">
    <source>
        <dbReference type="WBParaSite" id="PSAMB.scaffold703size43432.g8039.t1"/>
    </source>
</evidence>
<protein>
    <submittedName>
        <fullName evidence="4 5">Uncharacterized protein</fullName>
    </submittedName>
</protein>
<evidence type="ECO:0000256" key="2">
    <source>
        <dbReference type="SAM" id="SignalP"/>
    </source>
</evidence>
<dbReference type="Gene3D" id="2.60.40.3330">
    <property type="match status" value="1"/>
</dbReference>
<dbReference type="WBParaSite" id="PSAMB.scaffold703size43432.g8039.t1">
    <property type="protein sequence ID" value="PSAMB.scaffold703size43432.g8039.t1"/>
    <property type="gene ID" value="PSAMB.scaffold703size43432.g8039"/>
</dbReference>
<name>A0A914XCM6_9BILA</name>
<dbReference type="PANTHER" id="PTHR21700">
    <property type="entry name" value="TRANSTHYRETIN-LIKE FAMILY PROTEIN-RELATED"/>
    <property type="match status" value="1"/>
</dbReference>
<dbReference type="InterPro" id="IPR038479">
    <property type="entry name" value="Transthyretin-like_sf"/>
</dbReference>
<feature type="signal peptide" evidence="2">
    <location>
        <begin position="1"/>
        <end position="18"/>
    </location>
</feature>
<keyword evidence="3" id="KW-1185">Reference proteome</keyword>
<sequence length="139" mass="15652">MKLIALCVLCAVVSTALAMRKQGVGVKGKLRCGAEPLRNVKVKIFDEDSGVDPDDLLDEGFTDNQGNFQLDGSTREMTTIDPVLKIYHDCDDGIKPCQRKIKFTVPDKYIHDGTVKKWFDIGEVNMEIEFQDEERDCSH</sequence>
<dbReference type="AlphaFoldDB" id="A0A914XCM6"/>
<accession>A0A914XCM6</accession>
<evidence type="ECO:0000313" key="4">
    <source>
        <dbReference type="WBParaSite" id="PSAMB.scaffold3303size18846.g20983.t1"/>
    </source>
</evidence>
<dbReference type="Pfam" id="PF01060">
    <property type="entry name" value="TTR-52"/>
    <property type="match status" value="1"/>
</dbReference>
<proteinExistence type="inferred from homology"/>
<evidence type="ECO:0000256" key="1">
    <source>
        <dbReference type="ARBA" id="ARBA00010112"/>
    </source>
</evidence>
<dbReference type="InterPro" id="IPR001534">
    <property type="entry name" value="Transthyretin-like"/>
</dbReference>
<organism evidence="3 5">
    <name type="scientific">Plectus sambesii</name>
    <dbReference type="NCBI Taxonomy" id="2011161"/>
    <lineage>
        <taxon>Eukaryota</taxon>
        <taxon>Metazoa</taxon>
        <taxon>Ecdysozoa</taxon>
        <taxon>Nematoda</taxon>
        <taxon>Chromadorea</taxon>
        <taxon>Plectida</taxon>
        <taxon>Plectina</taxon>
        <taxon>Plectoidea</taxon>
        <taxon>Plectidae</taxon>
        <taxon>Plectus</taxon>
    </lineage>
</organism>